<dbReference type="InterPro" id="IPR012867">
    <property type="entry name" value="DUF1648"/>
</dbReference>
<reference evidence="3 4" key="1">
    <citation type="submission" date="2010-05" db="EMBL/GenBank/DDBJ databases">
        <title>The Genome Sequence of Thecamonas trahens ATCC 50062.</title>
        <authorList>
            <consortium name="The Broad Institute Genome Sequencing Platform"/>
            <person name="Russ C."/>
            <person name="Cuomo C."/>
            <person name="Shea T."/>
            <person name="Young S.K."/>
            <person name="Zeng Q."/>
            <person name="Koehrsen M."/>
            <person name="Haas B."/>
            <person name="Borodovsky M."/>
            <person name="Guigo R."/>
            <person name="Alvarado L."/>
            <person name="Berlin A."/>
            <person name="Bochicchio J."/>
            <person name="Borenstein D."/>
            <person name="Chapman S."/>
            <person name="Chen Z."/>
            <person name="Freedman E."/>
            <person name="Gellesch M."/>
            <person name="Goldberg J."/>
            <person name="Griggs A."/>
            <person name="Gujja S."/>
            <person name="Heilman E."/>
            <person name="Heiman D."/>
            <person name="Hepburn T."/>
            <person name="Howarth C."/>
            <person name="Jen D."/>
            <person name="Larson L."/>
            <person name="Mehta T."/>
            <person name="Park D."/>
            <person name="Pearson M."/>
            <person name="Roberts A."/>
            <person name="Saif S."/>
            <person name="Shenoy N."/>
            <person name="Sisk P."/>
            <person name="Stolte C."/>
            <person name="Sykes S."/>
            <person name="Thomson T."/>
            <person name="Walk T."/>
            <person name="White J."/>
            <person name="Yandava C."/>
            <person name="Burger G."/>
            <person name="Gray M.W."/>
            <person name="Holland P.W.H."/>
            <person name="King N."/>
            <person name="Lang F.B.F."/>
            <person name="Roger A.J."/>
            <person name="Ruiz-Trillo I."/>
            <person name="Lander E."/>
            <person name="Nusbaum C."/>
        </authorList>
    </citation>
    <scope>NUCLEOTIDE SEQUENCE [LARGE SCALE GENOMIC DNA]</scope>
    <source>
        <strain evidence="3 4">ATCC 50062</strain>
    </source>
</reference>
<accession>A0A0L0DMF9</accession>
<keyword evidence="1" id="KW-1133">Transmembrane helix</keyword>
<dbReference type="AlphaFoldDB" id="A0A0L0DMF9"/>
<feature type="transmembrane region" description="Helical" evidence="1">
    <location>
        <begin position="104"/>
        <end position="131"/>
    </location>
</feature>
<dbReference type="EMBL" id="GL349437">
    <property type="protein sequence ID" value="KNC53502.1"/>
    <property type="molecule type" value="Genomic_DNA"/>
</dbReference>
<dbReference type="Proteomes" id="UP000054408">
    <property type="component" value="Unassembled WGS sequence"/>
</dbReference>
<feature type="transmembrane region" description="Helical" evidence="1">
    <location>
        <begin position="143"/>
        <end position="164"/>
    </location>
</feature>
<protein>
    <recommendedName>
        <fullName evidence="2">DUF1648 domain-containing protein</fullName>
    </recommendedName>
</protein>
<dbReference type="OrthoDB" id="10636034at2759"/>
<evidence type="ECO:0000313" key="3">
    <source>
        <dbReference type="EMBL" id="KNC53502.1"/>
    </source>
</evidence>
<gene>
    <name evidence="3" type="ORF">AMSG_01215</name>
</gene>
<sequence>MLSPRDRVFLATFTTLLVALVCTVHALIYMDRLPSRVPSHFDGSGNPNSWSSKGTVLGVYMATVWGLVVIFLVVGWLITITPMEYVNLPNKEYWLATPLRRTETYTYLFTVFQIWGASTNAFMLFVFQLMFSAAINGEALSNLFWFGFAVYMLATAAFSISLALRFRRLPADAQPVAAASLRSGQKQQLLI</sequence>
<dbReference type="Pfam" id="PF07853">
    <property type="entry name" value="DUF1648"/>
    <property type="match status" value="1"/>
</dbReference>
<dbReference type="GeneID" id="25560973"/>
<name>A0A0L0DMF9_THETB</name>
<evidence type="ECO:0000256" key="1">
    <source>
        <dbReference type="SAM" id="Phobius"/>
    </source>
</evidence>
<evidence type="ECO:0000259" key="2">
    <source>
        <dbReference type="Pfam" id="PF07853"/>
    </source>
</evidence>
<keyword evidence="1" id="KW-0812">Transmembrane</keyword>
<evidence type="ECO:0000313" key="4">
    <source>
        <dbReference type="Proteomes" id="UP000054408"/>
    </source>
</evidence>
<dbReference type="RefSeq" id="XP_013761823.1">
    <property type="nucleotide sequence ID" value="XM_013906369.1"/>
</dbReference>
<organism evidence="3 4">
    <name type="scientific">Thecamonas trahens ATCC 50062</name>
    <dbReference type="NCBI Taxonomy" id="461836"/>
    <lineage>
        <taxon>Eukaryota</taxon>
        <taxon>Apusozoa</taxon>
        <taxon>Apusomonadida</taxon>
        <taxon>Apusomonadidae</taxon>
        <taxon>Thecamonas</taxon>
    </lineage>
</organism>
<dbReference type="OMA" id="SWLNIPN"/>
<feature type="transmembrane region" description="Helical" evidence="1">
    <location>
        <begin position="57"/>
        <end position="83"/>
    </location>
</feature>
<proteinExistence type="predicted"/>
<feature type="domain" description="DUF1648" evidence="2">
    <location>
        <begin position="17"/>
        <end position="59"/>
    </location>
</feature>
<keyword evidence="1" id="KW-0472">Membrane</keyword>
<keyword evidence="4" id="KW-1185">Reference proteome</keyword>